<organism evidence="1 2">
    <name type="scientific">Ligilactobacillus murinus</name>
    <dbReference type="NCBI Taxonomy" id="1622"/>
    <lineage>
        <taxon>Bacteria</taxon>
        <taxon>Bacillati</taxon>
        <taxon>Bacillota</taxon>
        <taxon>Bacilli</taxon>
        <taxon>Lactobacillales</taxon>
        <taxon>Lactobacillaceae</taxon>
        <taxon>Ligilactobacillus</taxon>
    </lineage>
</organism>
<proteinExistence type="predicted"/>
<geneLocation type="plasmid" evidence="1 2">
    <name>unnamed</name>
</geneLocation>
<evidence type="ECO:0000313" key="1">
    <source>
        <dbReference type="EMBL" id="QIA91128.1"/>
    </source>
</evidence>
<evidence type="ECO:0000313" key="2">
    <source>
        <dbReference type="Proteomes" id="UP000463931"/>
    </source>
</evidence>
<accession>A0AAE6WJI0</accession>
<gene>
    <name evidence="1" type="ORF">FEE40_13040</name>
</gene>
<reference evidence="1 2" key="1">
    <citation type="journal article" date="2019" name="Nat. Med.">
        <title>Preventing dysbiosis of the neonatal mouse intestinal microbiome protects against late-onset sepsis.</title>
        <authorList>
            <person name="Singer J.R."/>
            <person name="Blosser E.G."/>
            <person name="Zindl C.L."/>
            <person name="Silberger D.J."/>
            <person name="Conlan S."/>
            <person name="Laufer V.A."/>
            <person name="DiToro D."/>
            <person name="Deming C."/>
            <person name="Kumar R."/>
            <person name="Morrow C.D."/>
            <person name="Segre J.A."/>
            <person name="Gray M.J."/>
            <person name="Randolph D.A."/>
            <person name="Weaver C.T."/>
        </authorList>
    </citation>
    <scope>NUCLEOTIDE SEQUENCE [LARGE SCALE GENOMIC DNA]</scope>
    <source>
        <strain evidence="1 2">V10</strain>
    </source>
</reference>
<keyword evidence="1" id="KW-0614">Plasmid</keyword>
<dbReference type="RefSeq" id="WP_163588301.1">
    <property type="nucleotide sequence ID" value="NZ_CP040853.1"/>
</dbReference>
<name>A0AAE6WJI0_9LACO</name>
<dbReference type="Proteomes" id="UP000463931">
    <property type="component" value="Plasmid unnamed"/>
</dbReference>
<dbReference type="EMBL" id="CP040853">
    <property type="protein sequence ID" value="QIA91128.1"/>
    <property type="molecule type" value="Genomic_DNA"/>
</dbReference>
<dbReference type="AlphaFoldDB" id="A0AAE6WJI0"/>
<protein>
    <submittedName>
        <fullName evidence="1">Uncharacterized protein</fullName>
    </submittedName>
</protein>
<sequence length="160" mass="18409">MEDKKGVKNQSQDQIVEKKEHINRVTKSLIHNAENAKYGDGSIYAKEALDNALSLNKLYDELDKIGGEKIMKESTSEETKLNNFLERAKGFAYSGHEFKGTTYGDKVKFLRKIQGEITEKQTLTKTMYEKYIYDCLFELIGEDIRQVKKEALNCLLVDKN</sequence>